<proteinExistence type="predicted"/>
<dbReference type="EMBL" id="JBANQN010000006">
    <property type="protein sequence ID" value="KAK6786185.1"/>
    <property type="molecule type" value="Genomic_DNA"/>
</dbReference>
<reference evidence="1 2" key="1">
    <citation type="submission" date="2024-02" db="EMBL/GenBank/DDBJ databases">
        <title>de novo genome assembly of Solanum bulbocastanum strain 11H21.</title>
        <authorList>
            <person name="Hosaka A.J."/>
        </authorList>
    </citation>
    <scope>NUCLEOTIDE SEQUENCE [LARGE SCALE GENOMIC DNA]</scope>
    <source>
        <tissue evidence="1">Young leaves</tissue>
    </source>
</reference>
<dbReference type="AlphaFoldDB" id="A0AAN8TE61"/>
<dbReference type="PANTHER" id="PTHR33710">
    <property type="entry name" value="BNAC02G09200D PROTEIN"/>
    <property type="match status" value="1"/>
</dbReference>
<evidence type="ECO:0000313" key="2">
    <source>
        <dbReference type="Proteomes" id="UP001371456"/>
    </source>
</evidence>
<dbReference type="SUPFAM" id="SSF56219">
    <property type="entry name" value="DNase I-like"/>
    <property type="match status" value="1"/>
</dbReference>
<evidence type="ECO:0000313" key="1">
    <source>
        <dbReference type="EMBL" id="KAK6786185.1"/>
    </source>
</evidence>
<dbReference type="Proteomes" id="UP001371456">
    <property type="component" value="Unassembled WGS sequence"/>
</dbReference>
<gene>
    <name evidence="1" type="ORF">RDI58_014710</name>
</gene>
<dbReference type="PANTHER" id="PTHR33710:SF82">
    <property type="match status" value="1"/>
</dbReference>
<sequence>MKNANRRLVAKWMPIKPQAVSEDIQENQLSWIISGDFNSVLSSGDRLGSPVTHQEGGNKKVYSKIDWAFGNMFWLQQFGHIEAEYLNHSISDHFPILIKCKQYNNIHPRPFRFFNNMMEHPNFAERWRNVWGDCVEENTMKHVEKPKNVKYQSKDINKYMASYKQNMHVLRKKLEIIQGKIQISKLDQELIDQEKQIIIELEKWCNIEEAALRQKARANWIEFGDSNSKYFHVQWKIRKKDCLCVQWVHSYYIKSGDMYQLKIPRNASWVVRKVLEAREQMRIRCHSHGTITQQLQGVQLGRKFSIHKMYISLLPK</sequence>
<keyword evidence="2" id="KW-1185">Reference proteome</keyword>
<protein>
    <submittedName>
        <fullName evidence="1">Uncharacterized protein</fullName>
    </submittedName>
</protein>
<comment type="caution">
    <text evidence="1">The sequence shown here is derived from an EMBL/GenBank/DDBJ whole genome shotgun (WGS) entry which is preliminary data.</text>
</comment>
<dbReference type="InterPro" id="IPR036691">
    <property type="entry name" value="Endo/exonu/phosph_ase_sf"/>
</dbReference>
<dbReference type="Gene3D" id="3.60.10.10">
    <property type="entry name" value="Endonuclease/exonuclease/phosphatase"/>
    <property type="match status" value="1"/>
</dbReference>
<organism evidence="1 2">
    <name type="scientific">Solanum bulbocastanum</name>
    <name type="common">Wild potato</name>
    <dbReference type="NCBI Taxonomy" id="147425"/>
    <lineage>
        <taxon>Eukaryota</taxon>
        <taxon>Viridiplantae</taxon>
        <taxon>Streptophyta</taxon>
        <taxon>Embryophyta</taxon>
        <taxon>Tracheophyta</taxon>
        <taxon>Spermatophyta</taxon>
        <taxon>Magnoliopsida</taxon>
        <taxon>eudicotyledons</taxon>
        <taxon>Gunneridae</taxon>
        <taxon>Pentapetalae</taxon>
        <taxon>asterids</taxon>
        <taxon>lamiids</taxon>
        <taxon>Solanales</taxon>
        <taxon>Solanaceae</taxon>
        <taxon>Solanoideae</taxon>
        <taxon>Solaneae</taxon>
        <taxon>Solanum</taxon>
    </lineage>
</organism>
<accession>A0AAN8TE61</accession>
<name>A0AAN8TE61_SOLBU</name>